<evidence type="ECO:0000313" key="2">
    <source>
        <dbReference type="EMBL" id="NMC62303.1"/>
    </source>
</evidence>
<dbReference type="SUPFAM" id="SSF100950">
    <property type="entry name" value="NagB/RpiA/CoA transferase-like"/>
    <property type="match status" value="1"/>
</dbReference>
<feature type="non-terminal residue" evidence="2">
    <location>
        <position position="156"/>
    </location>
</feature>
<organism evidence="2 3">
    <name type="scientific">SAR324 cluster bacterium</name>
    <dbReference type="NCBI Taxonomy" id="2024889"/>
    <lineage>
        <taxon>Bacteria</taxon>
        <taxon>Deltaproteobacteria</taxon>
        <taxon>SAR324 cluster</taxon>
    </lineage>
</organism>
<dbReference type="InterPro" id="IPR042529">
    <property type="entry name" value="IF_2B-like_C"/>
</dbReference>
<dbReference type="Proteomes" id="UP000524246">
    <property type="component" value="Unassembled WGS sequence"/>
</dbReference>
<dbReference type="InterPro" id="IPR000649">
    <property type="entry name" value="IF-2B-related"/>
</dbReference>
<dbReference type="Gene3D" id="3.40.50.10470">
    <property type="entry name" value="Translation initiation factor eif-2b, domain 2"/>
    <property type="match status" value="1"/>
</dbReference>
<dbReference type="AlphaFoldDB" id="A0A7X9FQ64"/>
<dbReference type="EMBL" id="JAAZON010000158">
    <property type="protein sequence ID" value="NMC62303.1"/>
    <property type="molecule type" value="Genomic_DNA"/>
</dbReference>
<protein>
    <submittedName>
        <fullName evidence="2">Uncharacterized protein</fullName>
    </submittedName>
</protein>
<name>A0A7X9FQ64_9DELT</name>
<proteinExistence type="inferred from homology"/>
<evidence type="ECO:0000313" key="3">
    <source>
        <dbReference type="Proteomes" id="UP000524246"/>
    </source>
</evidence>
<gene>
    <name evidence="2" type="ORF">GYA55_03970</name>
</gene>
<dbReference type="InterPro" id="IPR037171">
    <property type="entry name" value="NagB/RpiA_transferase-like"/>
</dbReference>
<comment type="similarity">
    <text evidence="1">Belongs to the eIF-2B alpha/beta/delta subunits family.</text>
</comment>
<reference evidence="2 3" key="1">
    <citation type="journal article" date="2020" name="Biotechnol. Biofuels">
        <title>New insights from the biogas microbiome by comprehensive genome-resolved metagenomics of nearly 1600 species originating from multiple anaerobic digesters.</title>
        <authorList>
            <person name="Campanaro S."/>
            <person name="Treu L."/>
            <person name="Rodriguez-R L.M."/>
            <person name="Kovalovszki A."/>
            <person name="Ziels R.M."/>
            <person name="Maus I."/>
            <person name="Zhu X."/>
            <person name="Kougias P.G."/>
            <person name="Basile A."/>
            <person name="Luo G."/>
            <person name="Schluter A."/>
            <person name="Konstantinidis K.T."/>
            <person name="Angelidaki I."/>
        </authorList>
    </citation>
    <scope>NUCLEOTIDE SEQUENCE [LARGE SCALE GENOMIC DNA]</scope>
    <source>
        <strain evidence="2">AS27yjCOA_65</strain>
    </source>
</reference>
<accession>A0A7X9FQ64</accession>
<dbReference type="Pfam" id="PF01008">
    <property type="entry name" value="IF-2B"/>
    <property type="match status" value="1"/>
</dbReference>
<comment type="caution">
    <text evidence="2">The sequence shown here is derived from an EMBL/GenBank/DDBJ whole genome shotgun (WGS) entry which is preliminary data.</text>
</comment>
<evidence type="ECO:0000256" key="1">
    <source>
        <dbReference type="RuleBase" id="RU003814"/>
    </source>
</evidence>
<sequence>MLNNPILEDLIDRIEGDLTGGALSTGMAVAESFIGLLSSTEPKRIRDSIYNFAIEVMSHSPTMASVKNFFNGVARILECERSTKESLKNFAEQFIGVSRSSAATSASIAQILISNNDRIFLYSCSETVLETLNKAVEDGKHVEVISAQSYITGEGN</sequence>